<sequence length="293" mass="32581">MHDKTHLTAGTSDYCETCGQPIRPAPSYGERSNSNRIGIALSILLHVLLVAYYLLRPEPKRPPPPPTHESAMMYVAPLANKPQPKPPSKQPKQEQAKVKPTPPSRQPRVAAITPPARRKLEVIVPPVVAPVLTPVQEVDMAAHIAAARKRRAEAQPAAEVQESEGERATRVARANIAAAQGKNSGSDKDDSGGVFSIVDKTSHSASIKFRGWNTNFKRRWLTQVQVEQGAELDIETAIVKKMIELIRKEKPGDFVWESHRLGRNVPMSALPEHTAELQAFLLKEFFPEYRLRR</sequence>
<keyword evidence="2" id="KW-0812">Transmembrane</keyword>
<dbReference type="EMBL" id="JAQQXR010000011">
    <property type="protein sequence ID" value="MDC8760279.1"/>
    <property type="molecule type" value="Genomic_DNA"/>
</dbReference>
<dbReference type="Proteomes" id="UP001221208">
    <property type="component" value="Unassembled WGS sequence"/>
</dbReference>
<organism evidence="3 4">
    <name type="scientific">Janthinobacterium fluminis</name>
    <dbReference type="NCBI Taxonomy" id="2987524"/>
    <lineage>
        <taxon>Bacteria</taxon>
        <taxon>Pseudomonadati</taxon>
        <taxon>Pseudomonadota</taxon>
        <taxon>Betaproteobacteria</taxon>
        <taxon>Burkholderiales</taxon>
        <taxon>Oxalobacteraceae</taxon>
        <taxon>Janthinobacterium</taxon>
    </lineage>
</organism>
<keyword evidence="2" id="KW-1133">Transmembrane helix</keyword>
<keyword evidence="4" id="KW-1185">Reference proteome</keyword>
<accession>A0ABT5K5S2</accession>
<feature type="region of interest" description="Disordered" evidence="1">
    <location>
        <begin position="78"/>
        <end position="111"/>
    </location>
</feature>
<proteinExistence type="predicted"/>
<protein>
    <submittedName>
        <fullName evidence="3">Uncharacterized protein</fullName>
    </submittedName>
</protein>
<dbReference type="RefSeq" id="WP_273673939.1">
    <property type="nucleotide sequence ID" value="NZ_JAQQXR010000011.1"/>
</dbReference>
<evidence type="ECO:0000256" key="2">
    <source>
        <dbReference type="SAM" id="Phobius"/>
    </source>
</evidence>
<keyword evidence="2" id="KW-0472">Membrane</keyword>
<comment type="caution">
    <text evidence="3">The sequence shown here is derived from an EMBL/GenBank/DDBJ whole genome shotgun (WGS) entry which is preliminary data.</text>
</comment>
<evidence type="ECO:0000313" key="3">
    <source>
        <dbReference type="EMBL" id="MDC8760279.1"/>
    </source>
</evidence>
<evidence type="ECO:0000313" key="4">
    <source>
        <dbReference type="Proteomes" id="UP001221208"/>
    </source>
</evidence>
<evidence type="ECO:0000256" key="1">
    <source>
        <dbReference type="SAM" id="MobiDB-lite"/>
    </source>
</evidence>
<reference evidence="3 4" key="1">
    <citation type="submission" date="2022-10" db="EMBL/GenBank/DDBJ databases">
        <title>Janthinobacterium sp. hw3 Genome sequencing.</title>
        <authorList>
            <person name="Park S."/>
        </authorList>
    </citation>
    <scope>NUCLEOTIDE SEQUENCE [LARGE SCALE GENOMIC DNA]</scope>
    <source>
        <strain evidence="4">hw3</strain>
    </source>
</reference>
<feature type="transmembrane region" description="Helical" evidence="2">
    <location>
        <begin position="37"/>
        <end position="55"/>
    </location>
</feature>
<name>A0ABT5K5S2_9BURK</name>
<gene>
    <name evidence="3" type="ORF">OIK44_22055</name>
</gene>